<dbReference type="InterPro" id="IPR005025">
    <property type="entry name" value="FMN_Rdtase-like_dom"/>
</dbReference>
<dbReference type="GO" id="GO:0005829">
    <property type="term" value="C:cytosol"/>
    <property type="evidence" value="ECO:0007669"/>
    <property type="project" value="TreeGrafter"/>
</dbReference>
<gene>
    <name evidence="2" type="ORF">SAMN04488024_11419</name>
</gene>
<protein>
    <submittedName>
        <fullName evidence="2">NAD(P)H-dependent FMN reductase</fullName>
    </submittedName>
</protein>
<organism evidence="2 3">
    <name type="scientific">Pedobacter soli</name>
    <dbReference type="NCBI Taxonomy" id="390242"/>
    <lineage>
        <taxon>Bacteria</taxon>
        <taxon>Pseudomonadati</taxon>
        <taxon>Bacteroidota</taxon>
        <taxon>Sphingobacteriia</taxon>
        <taxon>Sphingobacteriales</taxon>
        <taxon>Sphingobacteriaceae</taxon>
        <taxon>Pedobacter</taxon>
    </lineage>
</organism>
<feature type="domain" description="NADPH-dependent FMN reductase-like" evidence="1">
    <location>
        <begin position="6"/>
        <end position="154"/>
    </location>
</feature>
<dbReference type="GO" id="GO:0010181">
    <property type="term" value="F:FMN binding"/>
    <property type="evidence" value="ECO:0007669"/>
    <property type="project" value="TreeGrafter"/>
</dbReference>
<dbReference type="EMBL" id="FMZH01000014">
    <property type="protein sequence ID" value="SDE21716.1"/>
    <property type="molecule type" value="Genomic_DNA"/>
</dbReference>
<dbReference type="STRING" id="390242.SAMN04488024_11419"/>
<evidence type="ECO:0000313" key="2">
    <source>
        <dbReference type="EMBL" id="SDE21716.1"/>
    </source>
</evidence>
<reference evidence="3" key="1">
    <citation type="submission" date="2016-10" db="EMBL/GenBank/DDBJ databases">
        <authorList>
            <person name="Varghese N."/>
            <person name="Submissions S."/>
        </authorList>
    </citation>
    <scope>NUCLEOTIDE SEQUENCE [LARGE SCALE GENOMIC DNA]</scope>
    <source>
        <strain evidence="3">DSM 18609</strain>
    </source>
</reference>
<dbReference type="SUPFAM" id="SSF52218">
    <property type="entry name" value="Flavoproteins"/>
    <property type="match status" value="1"/>
</dbReference>
<dbReference type="Pfam" id="PF03358">
    <property type="entry name" value="FMN_red"/>
    <property type="match status" value="1"/>
</dbReference>
<dbReference type="PANTHER" id="PTHR30543">
    <property type="entry name" value="CHROMATE REDUCTASE"/>
    <property type="match status" value="1"/>
</dbReference>
<accession>A0A1G7B5Y0</accession>
<dbReference type="Gene3D" id="3.40.50.360">
    <property type="match status" value="1"/>
</dbReference>
<name>A0A1G7B5Y0_9SPHI</name>
<sequence length="185" mass="20245">MEKNRKIVGLCGSLRKGSYNAMLLKFAGSLIPEGIDFEIVSFEDIPLYNADQDLPEAAERPASVTQFRDSLALADAFIIASPEYNYSIPGGLKNAIDWASRGKDSPLLHKPVAVMGATQGQWGTVRMQTAFLPVFTFLNMNPVLQPEVLIAQAQNKFDATGNLTDERTVAIIKKKIDNLISACKV</sequence>
<dbReference type="RefSeq" id="WP_090772386.1">
    <property type="nucleotide sequence ID" value="NZ_FMZH01000014.1"/>
</dbReference>
<proteinExistence type="predicted"/>
<evidence type="ECO:0000313" key="3">
    <source>
        <dbReference type="Proteomes" id="UP000199455"/>
    </source>
</evidence>
<dbReference type="PANTHER" id="PTHR30543:SF21">
    <property type="entry name" value="NAD(P)H-DEPENDENT FMN REDUCTASE LOT6"/>
    <property type="match status" value="1"/>
</dbReference>
<dbReference type="GO" id="GO:0016491">
    <property type="term" value="F:oxidoreductase activity"/>
    <property type="evidence" value="ECO:0007669"/>
    <property type="project" value="InterPro"/>
</dbReference>
<dbReference type="Proteomes" id="UP000199455">
    <property type="component" value="Unassembled WGS sequence"/>
</dbReference>
<evidence type="ECO:0000259" key="1">
    <source>
        <dbReference type="Pfam" id="PF03358"/>
    </source>
</evidence>
<dbReference type="InterPro" id="IPR029039">
    <property type="entry name" value="Flavoprotein-like_sf"/>
</dbReference>
<dbReference type="AlphaFoldDB" id="A0A1G7B5Y0"/>
<dbReference type="InterPro" id="IPR050712">
    <property type="entry name" value="NAD(P)H-dep_reductase"/>
</dbReference>
<keyword evidence="3" id="KW-1185">Reference proteome</keyword>